<dbReference type="GO" id="GO:0070403">
    <property type="term" value="F:NAD+ binding"/>
    <property type="evidence" value="ECO:0007669"/>
    <property type="project" value="InterPro"/>
</dbReference>
<reference evidence="15" key="1">
    <citation type="submission" date="2010-08" db="EMBL/GenBank/DDBJ databases">
        <authorList>
            <person name="Muzny D."/>
            <person name="Qin X."/>
            <person name="Buhay C."/>
            <person name="Dugan-Rocha S."/>
            <person name="Ding Y."/>
            <person name="Chen G."/>
            <person name="Hawes A."/>
            <person name="Holder M."/>
            <person name="Jhangiani S."/>
            <person name="Johnson A."/>
            <person name="Khan Z."/>
            <person name="Li Z."/>
            <person name="Liu W."/>
            <person name="Liu X."/>
            <person name="Perez L."/>
            <person name="Shen H."/>
            <person name="Wang Q."/>
            <person name="Watt J."/>
            <person name="Xi L."/>
            <person name="Xin Y."/>
            <person name="Zhou J."/>
            <person name="Deng J."/>
            <person name="Jiang H."/>
            <person name="Liu Y."/>
            <person name="Qu J."/>
            <person name="Song X.-Z."/>
            <person name="Zhang L."/>
            <person name="Villasana D."/>
            <person name="Johnson A."/>
            <person name="Liu J."/>
            <person name="Liyanage D."/>
            <person name="Lorensuhewa L."/>
            <person name="Robinson T."/>
            <person name="Song A."/>
            <person name="Song B.-B."/>
            <person name="Dinh H."/>
            <person name="Thornton R."/>
            <person name="Coyle M."/>
            <person name="Francisco L."/>
            <person name="Jackson L."/>
            <person name="Javaid M."/>
            <person name="Korchina V."/>
            <person name="Kovar C."/>
            <person name="Mata R."/>
            <person name="Mathew T."/>
            <person name="Ngo R."/>
            <person name="Nguyen L."/>
            <person name="Nguyen N."/>
            <person name="Okwuonu G."/>
            <person name="Ongeri F."/>
            <person name="Pham C."/>
            <person name="Simmons D."/>
            <person name="Wilczek-Boney K."/>
            <person name="Hale W."/>
            <person name="Jakkamsetti A."/>
            <person name="Pham P."/>
            <person name="Ruth R."/>
            <person name="San Lucas F."/>
            <person name="Warren J."/>
            <person name="Zhang J."/>
            <person name="Zhao Z."/>
            <person name="Zhou C."/>
            <person name="Zhu D."/>
            <person name="Lee S."/>
            <person name="Bess C."/>
            <person name="Blankenburg K."/>
            <person name="Forbes L."/>
            <person name="Fu Q."/>
            <person name="Gubbala S."/>
            <person name="Hirani K."/>
            <person name="Jayaseelan J.C."/>
            <person name="Lara F."/>
            <person name="Munidasa M."/>
            <person name="Palculict T."/>
            <person name="Patil S."/>
            <person name="Pu L.-L."/>
            <person name="Saada N."/>
            <person name="Tang L."/>
            <person name="Weissenberger G."/>
            <person name="Zhu Y."/>
            <person name="Hemphill L."/>
            <person name="Shang Y."/>
            <person name="Youmans B."/>
            <person name="Ayvaz T."/>
            <person name="Ross M."/>
            <person name="Santibanez J."/>
            <person name="Aqrawi P."/>
            <person name="Gross S."/>
            <person name="Joshi V."/>
            <person name="Fowler G."/>
            <person name="Nazareth L."/>
            <person name="Reid J."/>
            <person name="Worley K."/>
            <person name="Petrosino J."/>
            <person name="Highlander S."/>
            <person name="Gibbs R."/>
        </authorList>
    </citation>
    <scope>NUCLEOTIDE SEQUENCE [LARGE SCALE GENOMIC DNA]</scope>
    <source>
        <strain evidence="15">DSM 15272</strain>
    </source>
</reference>
<evidence type="ECO:0000256" key="5">
    <source>
        <dbReference type="ARBA" id="ARBA00022832"/>
    </source>
</evidence>
<dbReference type="Pfam" id="PF00378">
    <property type="entry name" value="ECH_1"/>
    <property type="match status" value="1"/>
</dbReference>
<dbReference type="SUPFAM" id="SSF52096">
    <property type="entry name" value="ClpP/crotonase"/>
    <property type="match status" value="1"/>
</dbReference>
<comment type="similarity">
    <text evidence="3">In the central section; belongs to the 3-hydroxyacyl-CoA dehydrogenase family.</text>
</comment>
<organism evidence="15 16">
    <name type="scientific">Aeromicrobium marinum DSM 15272</name>
    <dbReference type="NCBI Taxonomy" id="585531"/>
    <lineage>
        <taxon>Bacteria</taxon>
        <taxon>Bacillati</taxon>
        <taxon>Actinomycetota</taxon>
        <taxon>Actinomycetes</taxon>
        <taxon>Propionibacteriales</taxon>
        <taxon>Nocardioidaceae</taxon>
        <taxon>Aeromicrobium</taxon>
    </lineage>
</organism>
<dbReference type="Pfam" id="PF02737">
    <property type="entry name" value="3HCDH_N"/>
    <property type="match status" value="1"/>
</dbReference>
<dbReference type="Pfam" id="PF00725">
    <property type="entry name" value="3HCDH"/>
    <property type="match status" value="1"/>
</dbReference>
<dbReference type="Gene3D" id="3.90.226.10">
    <property type="entry name" value="2-enoyl-CoA Hydratase, Chain A, domain 1"/>
    <property type="match status" value="1"/>
</dbReference>
<dbReference type="InterPro" id="IPR001753">
    <property type="entry name" value="Enoyl-CoA_hydra/iso"/>
</dbReference>
<evidence type="ECO:0000256" key="7">
    <source>
        <dbReference type="ARBA" id="ARBA00023002"/>
    </source>
</evidence>
<evidence type="ECO:0000256" key="9">
    <source>
        <dbReference type="ARBA" id="ARBA00023098"/>
    </source>
</evidence>
<evidence type="ECO:0000259" key="14">
    <source>
        <dbReference type="Pfam" id="PF02737"/>
    </source>
</evidence>
<evidence type="ECO:0000256" key="2">
    <source>
        <dbReference type="ARBA" id="ARBA00005086"/>
    </source>
</evidence>
<evidence type="ECO:0000256" key="12">
    <source>
        <dbReference type="ARBA" id="ARBA00049556"/>
    </source>
</evidence>
<comment type="caution">
    <text evidence="15">The sequence shown here is derived from an EMBL/GenBank/DDBJ whole genome shotgun (WGS) entry which is preliminary data.</text>
</comment>
<evidence type="ECO:0000256" key="8">
    <source>
        <dbReference type="ARBA" id="ARBA00023027"/>
    </source>
</evidence>
<dbReference type="InterPro" id="IPR008927">
    <property type="entry name" value="6-PGluconate_DH-like_C_sf"/>
</dbReference>
<evidence type="ECO:0000256" key="4">
    <source>
        <dbReference type="ARBA" id="ARBA00009463"/>
    </source>
</evidence>
<dbReference type="InterPro" id="IPR029045">
    <property type="entry name" value="ClpP/crotonase-like_dom_sf"/>
</dbReference>
<dbReference type="eggNOG" id="COG1250">
    <property type="taxonomic scope" value="Bacteria"/>
</dbReference>
<dbReference type="GO" id="GO:0016509">
    <property type="term" value="F:long-chain (3S)-3-hydroxyacyl-CoA dehydrogenase (NAD+) activity"/>
    <property type="evidence" value="ECO:0007669"/>
    <property type="project" value="TreeGrafter"/>
</dbReference>
<evidence type="ECO:0000259" key="13">
    <source>
        <dbReference type="Pfam" id="PF00725"/>
    </source>
</evidence>
<evidence type="ECO:0000313" key="15">
    <source>
        <dbReference type="EMBL" id="EFQ84476.1"/>
    </source>
</evidence>
<dbReference type="InterPro" id="IPR036291">
    <property type="entry name" value="NAD(P)-bd_dom_sf"/>
</dbReference>
<dbReference type="PANTHER" id="PTHR43612:SF3">
    <property type="entry name" value="TRIFUNCTIONAL ENZYME SUBUNIT ALPHA, MITOCHONDRIAL"/>
    <property type="match status" value="1"/>
</dbReference>
<dbReference type="Gene3D" id="3.40.50.720">
    <property type="entry name" value="NAD(P)-binding Rossmann-like Domain"/>
    <property type="match status" value="1"/>
</dbReference>
<dbReference type="OrthoDB" id="5240528at2"/>
<sequence length="731" mass="77275">MSTEAVRYEVESGIAHLILDDPNQSANTMNQDYTDSMARAVAALKSDIEADAAAIRGVIVSSAKKTFFAGGDLKGMIKATPADAQELFDGVEQVKASLRALETCGKPVVAAINGAALGGGLEIALATHHRIAVEGRYEIGLPEVTLGLLPGGGGVTRTVRMFGIADALMNVLVQGARMKPAKALSAGLVDELVATQDELIPAAKAWIEANADNPDAASQPWDRKGYRMPGGTPSTPSLAAILPSFPSTVRKQLKGSPMKAPRNILSAAVEGAAVDFDTASRIESRYLVELIVGQQFKNMTNAFFFDLGAINAGGSRPDGIAPTKAEKLAILGAGMMGAGIAYVSAQVGIEVVLKDVTIEAAEKGKAYSQNLLDKAVAKGRITEAKRDEVLARITPTADYADLAGCDFVVEAVFESVELKHTVFGDLQDVVKPDALLGSNTSTLPITILAEGVKRPEDFIGIHFFSPVDKMPLVEIVVGEKTSDEAIARAIDYTKQIRKTPIVVNDSRGFFTSRVFGTLVMEGAQMVGEGVHPVTVERAASLSGFPGQPLAMIDEVSLTLPQSINAEAQKAAAAEGKSLPESPAMKVIDKLVDLGRTGKAGGAGFYEYPTDGGKKHIWPGLLEHFGKDDAGVPLEDIKERLTFIMSIETIRCLEEGVLRTVADANIGSIFGIGFPPVHGGALQYVNGYEAADGRIGIQAFTERAQELAEKYGERFAPPALLLEKAKSGENFA</sequence>
<dbReference type="FunFam" id="3.90.226.10:FF:000047">
    <property type="entry name" value="Probable 3-hydroxyacyl-CoA dehydrogenase"/>
    <property type="match status" value="1"/>
</dbReference>
<dbReference type="FunFam" id="3.40.50.720:FF:000009">
    <property type="entry name" value="Fatty oxidation complex, alpha subunit"/>
    <property type="match status" value="1"/>
</dbReference>
<dbReference type="AlphaFoldDB" id="E2S8H1"/>
<dbReference type="RefSeq" id="WP_007079208.1">
    <property type="nucleotide sequence ID" value="NZ_CM001024.1"/>
</dbReference>
<comment type="catalytic activity">
    <reaction evidence="12">
        <text>a (3S)-3-hydroxyacyl-CoA + NAD(+) = a 3-oxoacyl-CoA + NADH + H(+)</text>
        <dbReference type="Rhea" id="RHEA:22432"/>
        <dbReference type="ChEBI" id="CHEBI:15378"/>
        <dbReference type="ChEBI" id="CHEBI:57318"/>
        <dbReference type="ChEBI" id="CHEBI:57540"/>
        <dbReference type="ChEBI" id="CHEBI:57945"/>
        <dbReference type="ChEBI" id="CHEBI:90726"/>
        <dbReference type="EC" id="1.1.1.35"/>
    </reaction>
</comment>
<name>E2S8H1_9ACTN</name>
<keyword evidence="7" id="KW-0560">Oxidoreductase</keyword>
<keyword evidence="6" id="KW-0442">Lipid degradation</keyword>
<gene>
    <name evidence="15" type="ORF">HMPREF0063_10328</name>
</gene>
<accession>E2S8H1</accession>
<evidence type="ECO:0000256" key="6">
    <source>
        <dbReference type="ARBA" id="ARBA00022963"/>
    </source>
</evidence>
<feature type="domain" description="3-hydroxyacyl-CoA dehydrogenase NAD binding" evidence="14">
    <location>
        <begin position="327"/>
        <end position="505"/>
    </location>
</feature>
<dbReference type="SUPFAM" id="SSF51735">
    <property type="entry name" value="NAD(P)-binding Rossmann-fold domains"/>
    <property type="match status" value="1"/>
</dbReference>
<dbReference type="PANTHER" id="PTHR43612">
    <property type="entry name" value="TRIFUNCTIONAL ENZYME SUBUNIT ALPHA"/>
    <property type="match status" value="1"/>
</dbReference>
<dbReference type="InterPro" id="IPR050136">
    <property type="entry name" value="FA_oxidation_alpha_subunit"/>
</dbReference>
<dbReference type="HOGENOM" id="CLU_009834_16_0_11"/>
<dbReference type="FunFam" id="1.10.1040.50:FF:000005">
    <property type="entry name" value="Probable 3-hydroxyacyl-CoA dehydrogenase"/>
    <property type="match status" value="1"/>
</dbReference>
<dbReference type="STRING" id="585531.HMPREF0063_10328"/>
<evidence type="ECO:0000256" key="10">
    <source>
        <dbReference type="ARBA" id="ARBA00023239"/>
    </source>
</evidence>
<feature type="domain" description="3-hydroxyacyl-CoA dehydrogenase C-terminal" evidence="13">
    <location>
        <begin position="508"/>
        <end position="607"/>
    </location>
</feature>
<dbReference type="SUPFAM" id="SSF48179">
    <property type="entry name" value="6-phosphogluconate dehydrogenase C-terminal domain-like"/>
    <property type="match status" value="2"/>
</dbReference>
<comment type="pathway">
    <text evidence="2">Lipid metabolism; butanoate metabolism.</text>
</comment>
<comment type="similarity">
    <text evidence="4">Belongs to the 3-hydroxyacyl-CoA dehydrogenase family.</text>
</comment>
<protein>
    <submittedName>
        <fullName evidence="15">Prevent-host-death family protein</fullName>
    </submittedName>
</protein>
<evidence type="ECO:0000256" key="11">
    <source>
        <dbReference type="ARBA" id="ARBA00023268"/>
    </source>
</evidence>
<keyword evidence="11" id="KW-0511">Multifunctional enzyme</keyword>
<dbReference type="UniPathway" id="UPA00659"/>
<dbReference type="CDD" id="cd06558">
    <property type="entry name" value="crotonase-like"/>
    <property type="match status" value="1"/>
</dbReference>
<keyword evidence="10" id="KW-0456">Lyase</keyword>
<dbReference type="Proteomes" id="UP000003111">
    <property type="component" value="Unassembled WGS sequence"/>
</dbReference>
<evidence type="ECO:0000256" key="1">
    <source>
        <dbReference type="ARBA" id="ARBA00005005"/>
    </source>
</evidence>
<evidence type="ECO:0000313" key="16">
    <source>
        <dbReference type="Proteomes" id="UP000003111"/>
    </source>
</evidence>
<proteinExistence type="inferred from homology"/>
<keyword evidence="8" id="KW-0520">NAD</keyword>
<dbReference type="EMBL" id="ACLF03000002">
    <property type="protein sequence ID" value="EFQ84476.1"/>
    <property type="molecule type" value="Genomic_DNA"/>
</dbReference>
<dbReference type="InterPro" id="IPR006176">
    <property type="entry name" value="3-OHacyl-CoA_DH_NAD-bd"/>
</dbReference>
<dbReference type="GO" id="GO:0004300">
    <property type="term" value="F:enoyl-CoA hydratase activity"/>
    <property type="evidence" value="ECO:0007669"/>
    <property type="project" value="TreeGrafter"/>
</dbReference>
<keyword evidence="9" id="KW-0443">Lipid metabolism</keyword>
<evidence type="ECO:0000256" key="3">
    <source>
        <dbReference type="ARBA" id="ARBA00007005"/>
    </source>
</evidence>
<dbReference type="GO" id="GO:0006635">
    <property type="term" value="P:fatty acid beta-oxidation"/>
    <property type="evidence" value="ECO:0007669"/>
    <property type="project" value="UniProtKB-UniPathway"/>
</dbReference>
<dbReference type="eggNOG" id="COG1024">
    <property type="taxonomic scope" value="Bacteria"/>
</dbReference>
<keyword evidence="5" id="KW-0276">Fatty acid metabolism</keyword>
<dbReference type="Gene3D" id="1.10.1040.50">
    <property type="match status" value="1"/>
</dbReference>
<keyword evidence="16" id="KW-1185">Reference proteome</keyword>
<dbReference type="InterPro" id="IPR006108">
    <property type="entry name" value="3HC_DH_C"/>
</dbReference>
<comment type="pathway">
    <text evidence="1">Lipid metabolism; fatty acid beta-oxidation.</text>
</comment>